<keyword evidence="2" id="KW-1185">Reference proteome</keyword>
<dbReference type="Proteomes" id="UP000054270">
    <property type="component" value="Unassembled WGS sequence"/>
</dbReference>
<dbReference type="SUPFAM" id="SSF52047">
    <property type="entry name" value="RNI-like"/>
    <property type="match status" value="1"/>
</dbReference>
<protein>
    <recommendedName>
        <fullName evidence="3">F-box domain-containing protein</fullName>
    </recommendedName>
</protein>
<accession>A0A0D2LLH6</accession>
<organism evidence="1 2">
    <name type="scientific">Hypholoma sublateritium (strain FD-334 SS-4)</name>
    <dbReference type="NCBI Taxonomy" id="945553"/>
    <lineage>
        <taxon>Eukaryota</taxon>
        <taxon>Fungi</taxon>
        <taxon>Dikarya</taxon>
        <taxon>Basidiomycota</taxon>
        <taxon>Agaricomycotina</taxon>
        <taxon>Agaricomycetes</taxon>
        <taxon>Agaricomycetidae</taxon>
        <taxon>Agaricales</taxon>
        <taxon>Agaricineae</taxon>
        <taxon>Strophariaceae</taxon>
        <taxon>Hypholoma</taxon>
    </lineage>
</organism>
<gene>
    <name evidence="1" type="ORF">HYPSUDRAFT_619938</name>
</gene>
<proteinExistence type="predicted"/>
<sequence>MEILPRDTPEVPGLLKFINVPVLQALDYSGVFSTSSLSAFFQRSPTLESLELELSRDTQGFTRLEEILYYCPSLLSLVIKKPKAYLFTSSDALLRAFVSDGERGYLCPRLHTFIFNWEVNASVDCIRQFLVGKRKGHSIAG</sequence>
<evidence type="ECO:0000313" key="2">
    <source>
        <dbReference type="Proteomes" id="UP000054270"/>
    </source>
</evidence>
<dbReference type="Gene3D" id="3.80.10.10">
    <property type="entry name" value="Ribonuclease Inhibitor"/>
    <property type="match status" value="1"/>
</dbReference>
<evidence type="ECO:0000313" key="1">
    <source>
        <dbReference type="EMBL" id="KJA28802.1"/>
    </source>
</evidence>
<evidence type="ECO:0008006" key="3">
    <source>
        <dbReference type="Google" id="ProtNLM"/>
    </source>
</evidence>
<dbReference type="AlphaFoldDB" id="A0A0D2LLH6"/>
<reference evidence="2" key="1">
    <citation type="submission" date="2014-04" db="EMBL/GenBank/DDBJ databases">
        <title>Evolutionary Origins and Diversification of the Mycorrhizal Mutualists.</title>
        <authorList>
            <consortium name="DOE Joint Genome Institute"/>
            <consortium name="Mycorrhizal Genomics Consortium"/>
            <person name="Kohler A."/>
            <person name="Kuo A."/>
            <person name="Nagy L.G."/>
            <person name="Floudas D."/>
            <person name="Copeland A."/>
            <person name="Barry K.W."/>
            <person name="Cichocki N."/>
            <person name="Veneault-Fourrey C."/>
            <person name="LaButti K."/>
            <person name="Lindquist E.A."/>
            <person name="Lipzen A."/>
            <person name="Lundell T."/>
            <person name="Morin E."/>
            <person name="Murat C."/>
            <person name="Riley R."/>
            <person name="Ohm R."/>
            <person name="Sun H."/>
            <person name="Tunlid A."/>
            <person name="Henrissat B."/>
            <person name="Grigoriev I.V."/>
            <person name="Hibbett D.S."/>
            <person name="Martin F."/>
        </authorList>
    </citation>
    <scope>NUCLEOTIDE SEQUENCE [LARGE SCALE GENOMIC DNA]</scope>
    <source>
        <strain evidence="2">FD-334 SS-4</strain>
    </source>
</reference>
<dbReference type="EMBL" id="KN817520">
    <property type="protein sequence ID" value="KJA28802.1"/>
    <property type="molecule type" value="Genomic_DNA"/>
</dbReference>
<name>A0A0D2LLH6_HYPSF</name>
<dbReference type="InterPro" id="IPR032675">
    <property type="entry name" value="LRR_dom_sf"/>
</dbReference>